<keyword evidence="3" id="KW-0539">Nucleus</keyword>
<feature type="non-terminal residue" evidence="4">
    <location>
        <position position="280"/>
    </location>
</feature>
<dbReference type="GO" id="GO:0005730">
    <property type="term" value="C:nucleolus"/>
    <property type="evidence" value="ECO:0007669"/>
    <property type="project" value="InterPro"/>
</dbReference>
<dbReference type="GO" id="GO:0044778">
    <property type="term" value="P:meiotic DNA integrity checkpoint signaling"/>
    <property type="evidence" value="ECO:0007669"/>
    <property type="project" value="TreeGrafter"/>
</dbReference>
<dbReference type="PANTHER" id="PTHR12900">
    <property type="entry name" value="MITOTIC AND DNA DAMAGE CHECKPOINT PROTEIN HUS1"/>
    <property type="match status" value="1"/>
</dbReference>
<dbReference type="InterPro" id="IPR016580">
    <property type="entry name" value="HUS1"/>
</dbReference>
<dbReference type="PANTHER" id="PTHR12900:SF0">
    <property type="entry name" value="CHECKPOINT PROTEIN"/>
    <property type="match status" value="1"/>
</dbReference>
<organism evidence="4 5">
    <name type="scientific">Cymbomonas tetramitiformis</name>
    <dbReference type="NCBI Taxonomy" id="36881"/>
    <lineage>
        <taxon>Eukaryota</taxon>
        <taxon>Viridiplantae</taxon>
        <taxon>Chlorophyta</taxon>
        <taxon>Pyramimonadophyceae</taxon>
        <taxon>Pyramimonadales</taxon>
        <taxon>Pyramimonadaceae</taxon>
        <taxon>Cymbomonas</taxon>
    </lineage>
</organism>
<keyword evidence="5" id="KW-1185">Reference proteome</keyword>
<evidence type="ECO:0008006" key="6">
    <source>
        <dbReference type="Google" id="ProtNLM"/>
    </source>
</evidence>
<comment type="subcellular location">
    <subcellularLocation>
        <location evidence="1">Nucleus</location>
    </subcellularLocation>
</comment>
<dbReference type="InterPro" id="IPR007150">
    <property type="entry name" value="HUS1/Mec3"/>
</dbReference>
<dbReference type="GO" id="GO:0035861">
    <property type="term" value="C:site of double-strand break"/>
    <property type="evidence" value="ECO:0007669"/>
    <property type="project" value="TreeGrafter"/>
</dbReference>
<sequence length="280" mass="31290">MKFKGELNENGVIWLQRRLIPVLERLGKEVILLLTPSAVLFIQDTKSTQGLLIHTIFQQASIFSVYRVQSRNEDKICVKVNASLFTRVLKSIQGDFERVEIKLVKRRVAEQEAVQLPFLNFSTASAAVNIVQDLPIIGNPFLASEVQEVERTLPNNEAIGDRSYYLDIQPLLVSQMQQVVEKLKNLNDVIQLATTQDGNLHLQADAQTVTLGSEYRGLKVLPQRLALDRQADDDESCSGDPATRLQEALGRGEAEQVSIRAKDLARGLLCQGTKPDRVLC</sequence>
<dbReference type="AlphaFoldDB" id="A0AAE0L5A5"/>
<dbReference type="GO" id="GO:0000724">
    <property type="term" value="P:double-strand break repair via homologous recombination"/>
    <property type="evidence" value="ECO:0007669"/>
    <property type="project" value="TreeGrafter"/>
</dbReference>
<evidence type="ECO:0000256" key="1">
    <source>
        <dbReference type="ARBA" id="ARBA00004123"/>
    </source>
</evidence>
<name>A0AAE0L5A5_9CHLO</name>
<accession>A0AAE0L5A5</accession>
<dbReference type="Proteomes" id="UP001190700">
    <property type="component" value="Unassembled WGS sequence"/>
</dbReference>
<evidence type="ECO:0000313" key="4">
    <source>
        <dbReference type="EMBL" id="KAK3272255.1"/>
    </source>
</evidence>
<dbReference type="GO" id="GO:0033314">
    <property type="term" value="P:mitotic DNA replication checkpoint signaling"/>
    <property type="evidence" value="ECO:0007669"/>
    <property type="project" value="TreeGrafter"/>
</dbReference>
<evidence type="ECO:0000256" key="2">
    <source>
        <dbReference type="ARBA" id="ARBA00005563"/>
    </source>
</evidence>
<dbReference type="Pfam" id="PF04005">
    <property type="entry name" value="Hus1"/>
    <property type="match status" value="1"/>
</dbReference>
<dbReference type="GO" id="GO:0031573">
    <property type="term" value="P:mitotic intra-S DNA damage checkpoint signaling"/>
    <property type="evidence" value="ECO:0007669"/>
    <property type="project" value="TreeGrafter"/>
</dbReference>
<dbReference type="Gene3D" id="3.70.10.10">
    <property type="match status" value="1"/>
</dbReference>
<dbReference type="GO" id="GO:0030896">
    <property type="term" value="C:checkpoint clamp complex"/>
    <property type="evidence" value="ECO:0007669"/>
    <property type="project" value="InterPro"/>
</dbReference>
<reference evidence="4 5" key="1">
    <citation type="journal article" date="2015" name="Genome Biol. Evol.">
        <title>Comparative Genomics of a Bacterivorous Green Alga Reveals Evolutionary Causalities and Consequences of Phago-Mixotrophic Mode of Nutrition.</title>
        <authorList>
            <person name="Burns J.A."/>
            <person name="Paasch A."/>
            <person name="Narechania A."/>
            <person name="Kim E."/>
        </authorList>
    </citation>
    <scope>NUCLEOTIDE SEQUENCE [LARGE SCALE GENOMIC DNA]</scope>
    <source>
        <strain evidence="4 5">PLY_AMNH</strain>
    </source>
</reference>
<evidence type="ECO:0000256" key="3">
    <source>
        <dbReference type="ARBA" id="ARBA00023242"/>
    </source>
</evidence>
<gene>
    <name evidence="4" type="ORF">CYMTET_19433</name>
</gene>
<dbReference type="GO" id="GO:0006289">
    <property type="term" value="P:nucleotide-excision repair"/>
    <property type="evidence" value="ECO:0007669"/>
    <property type="project" value="TreeGrafter"/>
</dbReference>
<dbReference type="GO" id="GO:0000723">
    <property type="term" value="P:telomere maintenance"/>
    <property type="evidence" value="ECO:0007669"/>
    <property type="project" value="TreeGrafter"/>
</dbReference>
<protein>
    <recommendedName>
        <fullName evidence="6">Checkpoint protein</fullName>
    </recommendedName>
</protein>
<comment type="caution">
    <text evidence="4">The sequence shown here is derived from an EMBL/GenBank/DDBJ whole genome shotgun (WGS) entry which is preliminary data.</text>
</comment>
<comment type="similarity">
    <text evidence="2">Belongs to the HUS1 family.</text>
</comment>
<proteinExistence type="inferred from homology"/>
<dbReference type="PIRSF" id="PIRSF011312">
    <property type="entry name" value="Cell_cycle_HUS1"/>
    <property type="match status" value="1"/>
</dbReference>
<dbReference type="EMBL" id="LGRX02009071">
    <property type="protein sequence ID" value="KAK3272255.1"/>
    <property type="molecule type" value="Genomic_DNA"/>
</dbReference>
<evidence type="ECO:0000313" key="5">
    <source>
        <dbReference type="Proteomes" id="UP001190700"/>
    </source>
</evidence>